<dbReference type="AlphaFoldDB" id="A0A4U0NB11"/>
<evidence type="ECO:0000259" key="2">
    <source>
        <dbReference type="Pfam" id="PF01494"/>
    </source>
</evidence>
<organism evidence="3 4">
    <name type="scientific">Streptomyces piniterrae</name>
    <dbReference type="NCBI Taxonomy" id="2571125"/>
    <lineage>
        <taxon>Bacteria</taxon>
        <taxon>Bacillati</taxon>
        <taxon>Actinomycetota</taxon>
        <taxon>Actinomycetes</taxon>
        <taxon>Kitasatosporales</taxon>
        <taxon>Streptomycetaceae</taxon>
        <taxon>Streptomyces</taxon>
    </lineage>
</organism>
<dbReference type="OrthoDB" id="9790035at2"/>
<dbReference type="EMBL" id="SUMB01000007">
    <property type="protein sequence ID" value="TJZ51070.1"/>
    <property type="molecule type" value="Genomic_DNA"/>
</dbReference>
<dbReference type="RefSeq" id="WP_136741703.1">
    <property type="nucleotide sequence ID" value="NZ_SUMB01000007.1"/>
</dbReference>
<dbReference type="GO" id="GO:0071949">
    <property type="term" value="F:FAD binding"/>
    <property type="evidence" value="ECO:0007669"/>
    <property type="project" value="InterPro"/>
</dbReference>
<dbReference type="InterPro" id="IPR036188">
    <property type="entry name" value="FAD/NAD-bd_sf"/>
</dbReference>
<evidence type="ECO:0000313" key="4">
    <source>
        <dbReference type="Proteomes" id="UP000308697"/>
    </source>
</evidence>
<dbReference type="PANTHER" id="PTHR43422">
    <property type="entry name" value="THIAMINE THIAZOLE SYNTHASE"/>
    <property type="match status" value="1"/>
</dbReference>
<dbReference type="Pfam" id="PF01494">
    <property type="entry name" value="FAD_binding_3"/>
    <property type="match status" value="1"/>
</dbReference>
<dbReference type="InterPro" id="IPR002938">
    <property type="entry name" value="FAD-bd"/>
</dbReference>
<feature type="domain" description="FAD-binding" evidence="2">
    <location>
        <begin position="21"/>
        <end position="253"/>
    </location>
</feature>
<proteinExistence type="predicted"/>
<evidence type="ECO:0000256" key="1">
    <source>
        <dbReference type="SAM" id="MobiDB-lite"/>
    </source>
</evidence>
<sequence>MNASSSTSSSGLQFTHPYLAVVLGGGFTGMLAAAALSEHADVIVVERDRLPRTPALPTDLPRARHAHLLTTDGARIIESLLPGTVERWLAEGARRIPLPAGLLGMPPQRPLRRGPRTQHLIACSRDLLDRAIRERVPALYGVSVLETTEAEQLTGTAEHVTGVRVRDTVTGETYRLDADLVVDATGRHSTTPRRLTGLGLPAAHEEVVDAGVVCATRIFRAPAGAENCPPITVGSDAGGTAPGRSATLVPIEGGRWLVTLSGAGNDGPSQHAGRFVPFARGIPNSVIGDLIADAEPLSEVRLSRDSANRRRRYEQLRSWPTGFVALGGAVATFNPDYGQGLSIAAHGAAALRDALRRHGLDDPLLARGLQRSIARIIQAPWTLATSQALLSSPGTTGARFPSASKLVRDTAQRVLHSAVVRPPVCRAYVDIATPAVPVARLLRPAPDGSPDAVSSPGPAASPASSSQTSGDSAALSAVPTASAPASRRLPRRLGLGPAALRRIGGTGKRKPAG</sequence>
<dbReference type="Proteomes" id="UP000308697">
    <property type="component" value="Unassembled WGS sequence"/>
</dbReference>
<feature type="region of interest" description="Disordered" evidence="1">
    <location>
        <begin position="442"/>
        <end position="513"/>
    </location>
</feature>
<reference evidence="3 4" key="1">
    <citation type="submission" date="2019-04" db="EMBL/GenBank/DDBJ databases">
        <title>Streptomyces piniterrae sp. nov., a heliquinomycin-producing actinomycete isolated from rhizosphere soil of Pinus yunnanensis.</title>
        <authorList>
            <person name="Zhuang X."/>
            <person name="Zhao J."/>
        </authorList>
    </citation>
    <scope>NUCLEOTIDE SEQUENCE [LARGE SCALE GENOMIC DNA]</scope>
    <source>
        <strain evidence="4">jys28</strain>
    </source>
</reference>
<keyword evidence="4" id="KW-1185">Reference proteome</keyword>
<dbReference type="Gene3D" id="3.50.50.60">
    <property type="entry name" value="FAD/NAD(P)-binding domain"/>
    <property type="match status" value="1"/>
</dbReference>
<dbReference type="SUPFAM" id="SSF51905">
    <property type="entry name" value="FAD/NAD(P)-binding domain"/>
    <property type="match status" value="1"/>
</dbReference>
<gene>
    <name evidence="3" type="ORF">FCH28_21490</name>
</gene>
<name>A0A4U0NB11_9ACTN</name>
<dbReference type="PANTHER" id="PTHR43422:SF3">
    <property type="entry name" value="THIAMINE THIAZOLE SYNTHASE"/>
    <property type="match status" value="1"/>
</dbReference>
<comment type="caution">
    <text evidence="3">The sequence shown here is derived from an EMBL/GenBank/DDBJ whole genome shotgun (WGS) entry which is preliminary data.</text>
</comment>
<protein>
    <submittedName>
        <fullName evidence="3">Pyridine nucleotide-disulfide oxidoreductase</fullName>
    </submittedName>
</protein>
<evidence type="ECO:0000313" key="3">
    <source>
        <dbReference type="EMBL" id="TJZ51070.1"/>
    </source>
</evidence>
<feature type="compositionally biased region" description="Low complexity" evidence="1">
    <location>
        <begin position="444"/>
        <end position="502"/>
    </location>
</feature>
<accession>A0A4U0NB11</accession>